<gene>
    <name evidence="1" type="ORF">S01H1_47483</name>
</gene>
<feature type="non-terminal residue" evidence="1">
    <location>
        <position position="70"/>
    </location>
</feature>
<name>X0VTZ6_9ZZZZ</name>
<organism evidence="1">
    <name type="scientific">marine sediment metagenome</name>
    <dbReference type="NCBI Taxonomy" id="412755"/>
    <lineage>
        <taxon>unclassified sequences</taxon>
        <taxon>metagenomes</taxon>
        <taxon>ecological metagenomes</taxon>
    </lineage>
</organism>
<proteinExistence type="predicted"/>
<protein>
    <submittedName>
        <fullName evidence="1">Uncharacterized protein</fullName>
    </submittedName>
</protein>
<sequence length="70" mass="7879">MIREFNLLATSEVWGESAACSELWMLLRAVGDETPVVDRSPIRGLIAAKTDLNPVEAVRRLRSELRENPE</sequence>
<dbReference type="EMBL" id="BARS01030444">
    <property type="protein sequence ID" value="GAG21889.1"/>
    <property type="molecule type" value="Genomic_DNA"/>
</dbReference>
<accession>X0VTZ6</accession>
<dbReference type="AlphaFoldDB" id="X0VTZ6"/>
<comment type="caution">
    <text evidence="1">The sequence shown here is derived from an EMBL/GenBank/DDBJ whole genome shotgun (WGS) entry which is preliminary data.</text>
</comment>
<reference evidence="1" key="1">
    <citation type="journal article" date="2014" name="Front. Microbiol.">
        <title>High frequency of phylogenetically diverse reductive dehalogenase-homologous genes in deep subseafloor sedimentary metagenomes.</title>
        <authorList>
            <person name="Kawai M."/>
            <person name="Futagami T."/>
            <person name="Toyoda A."/>
            <person name="Takaki Y."/>
            <person name="Nishi S."/>
            <person name="Hori S."/>
            <person name="Arai W."/>
            <person name="Tsubouchi T."/>
            <person name="Morono Y."/>
            <person name="Uchiyama I."/>
            <person name="Ito T."/>
            <person name="Fujiyama A."/>
            <person name="Inagaki F."/>
            <person name="Takami H."/>
        </authorList>
    </citation>
    <scope>NUCLEOTIDE SEQUENCE</scope>
    <source>
        <strain evidence="1">Expedition CK06-06</strain>
    </source>
</reference>
<evidence type="ECO:0000313" key="1">
    <source>
        <dbReference type="EMBL" id="GAG21889.1"/>
    </source>
</evidence>